<evidence type="ECO:0000259" key="4">
    <source>
        <dbReference type="Pfam" id="PF11797"/>
    </source>
</evidence>
<keyword evidence="1" id="KW-1133">Transmembrane helix</keyword>
<protein>
    <submittedName>
        <fullName evidence="5">DUF916 domain-containing protein</fullName>
    </submittedName>
</protein>
<evidence type="ECO:0000313" key="6">
    <source>
        <dbReference type="Proteomes" id="UP000271374"/>
    </source>
</evidence>
<dbReference type="Proteomes" id="UP000271374">
    <property type="component" value="Unassembled WGS sequence"/>
</dbReference>
<evidence type="ECO:0000256" key="1">
    <source>
        <dbReference type="SAM" id="Phobius"/>
    </source>
</evidence>
<comment type="caution">
    <text evidence="5">The sequence shown here is derived from an EMBL/GenBank/DDBJ whole genome shotgun (WGS) entry which is preliminary data.</text>
</comment>
<organism evidence="5 6">
    <name type="scientific">Bacillus yapensis</name>
    <dbReference type="NCBI Taxonomy" id="2492960"/>
    <lineage>
        <taxon>Bacteria</taxon>
        <taxon>Bacillati</taxon>
        <taxon>Bacillota</taxon>
        <taxon>Bacilli</taxon>
        <taxon>Bacillales</taxon>
        <taxon>Bacillaceae</taxon>
        <taxon>Bacillus</taxon>
    </lineage>
</organism>
<dbReference type="InterPro" id="IPR021759">
    <property type="entry name" value="WxLIP_HBD"/>
</dbReference>
<proteinExistence type="predicted"/>
<feature type="transmembrane region" description="Helical" evidence="1">
    <location>
        <begin position="313"/>
        <end position="331"/>
    </location>
</feature>
<feature type="signal peptide" evidence="2">
    <location>
        <begin position="1"/>
        <end position="22"/>
    </location>
</feature>
<keyword evidence="2" id="KW-0732">Signal</keyword>
<evidence type="ECO:0000256" key="2">
    <source>
        <dbReference type="SAM" id="SignalP"/>
    </source>
</evidence>
<evidence type="ECO:0000313" key="5">
    <source>
        <dbReference type="EMBL" id="RTR28108.1"/>
    </source>
</evidence>
<keyword evidence="6" id="KW-1185">Reference proteome</keyword>
<keyword evidence="1" id="KW-0812">Transmembrane</keyword>
<keyword evidence="1" id="KW-0472">Membrane</keyword>
<feature type="domain" description="WxL Interacting Protein peptidoglycan binding" evidence="3">
    <location>
        <begin position="32"/>
        <end position="148"/>
    </location>
</feature>
<dbReference type="OrthoDB" id="2904441at2"/>
<dbReference type="RefSeq" id="WP_126410112.1">
    <property type="nucleotide sequence ID" value="NZ_RXNT01000016.1"/>
</dbReference>
<dbReference type="EMBL" id="RXNT01000016">
    <property type="protein sequence ID" value="RTR28108.1"/>
    <property type="molecule type" value="Genomic_DNA"/>
</dbReference>
<accession>A0A431VY35</accession>
<evidence type="ECO:0000259" key="3">
    <source>
        <dbReference type="Pfam" id="PF06030"/>
    </source>
</evidence>
<feature type="chain" id="PRO_5019029020" evidence="2">
    <location>
        <begin position="23"/>
        <end position="346"/>
    </location>
</feature>
<reference evidence="5 6" key="1">
    <citation type="submission" date="2018-12" db="EMBL/GenBank/DDBJ databases">
        <title>Bacillus yapensis draft genome sequence.</title>
        <authorList>
            <person name="Yu L."/>
            <person name="Xu X."/>
            <person name="Tang X."/>
        </authorList>
    </citation>
    <scope>NUCLEOTIDE SEQUENCE [LARGE SCALE GENOMIC DNA]</scope>
    <source>
        <strain evidence="5 6">XXST-01</strain>
    </source>
</reference>
<name>A0A431VY35_9BACI</name>
<dbReference type="Pfam" id="PF11797">
    <property type="entry name" value="WxLIP_HBD"/>
    <property type="match status" value="1"/>
</dbReference>
<feature type="domain" description="WxL Interacting Protein host binding" evidence="4">
    <location>
        <begin position="167"/>
        <end position="294"/>
    </location>
</feature>
<sequence length="346" mass="38857">MKKIVILIAMISAFIIPQSTYANTNPVEALPYKVILELPDNQQKGIKGYYNLSLSEGEEQTLNMTLQNISDNTIHLTMRPGNALTSTQGGIIYIENRGNEYTTLTEENFYMDQNITVPEKVELAPHEEKVVSVKVKALEKGTSLGSVLISQDEADFETIKENENVELSAKNRFMFAVPIQINTEEKPNSSENIKLLDIKNIIAPNKSFIGLELENPNAEIKEISFKYKVFNKKGEVLFDGEATPFNAAPKSKVLFHIPWQAGNYEAGKYQIKLTSDQIGEEVTKEFSIKRDDVKSFITESGLEVPNPILNMPLLFWIVIAVIIVGSVYVSYRIGRKKSKKSEKDVA</sequence>
<gene>
    <name evidence="5" type="ORF">EKG37_17545</name>
</gene>
<dbReference type="InterPro" id="IPR010317">
    <property type="entry name" value="WxLIP_PGBD"/>
</dbReference>
<dbReference type="Pfam" id="PF06030">
    <property type="entry name" value="WxLIP_PGBD"/>
    <property type="match status" value="1"/>
</dbReference>
<dbReference type="AlphaFoldDB" id="A0A431VY35"/>